<gene>
    <name evidence="2" type="ORF">CC1G_01438</name>
</gene>
<dbReference type="GeneID" id="6014083"/>
<name>A8NYU5_COPC7</name>
<evidence type="ECO:0000256" key="1">
    <source>
        <dbReference type="SAM" id="MobiDB-lite"/>
    </source>
</evidence>
<dbReference type="OrthoDB" id="3253137at2759"/>
<feature type="region of interest" description="Disordered" evidence="1">
    <location>
        <begin position="149"/>
        <end position="171"/>
    </location>
</feature>
<reference evidence="2 3" key="1">
    <citation type="journal article" date="2010" name="Proc. Natl. Acad. Sci. U.S.A.">
        <title>Insights into evolution of multicellular fungi from the assembled chromosomes of the mushroom Coprinopsis cinerea (Coprinus cinereus).</title>
        <authorList>
            <person name="Stajich J.E."/>
            <person name="Wilke S.K."/>
            <person name="Ahren D."/>
            <person name="Au C.H."/>
            <person name="Birren B.W."/>
            <person name="Borodovsky M."/>
            <person name="Burns C."/>
            <person name="Canback B."/>
            <person name="Casselton L.A."/>
            <person name="Cheng C.K."/>
            <person name="Deng J."/>
            <person name="Dietrich F.S."/>
            <person name="Fargo D.C."/>
            <person name="Farman M.L."/>
            <person name="Gathman A.C."/>
            <person name="Goldberg J."/>
            <person name="Guigo R."/>
            <person name="Hoegger P.J."/>
            <person name="Hooker J.B."/>
            <person name="Huggins A."/>
            <person name="James T.Y."/>
            <person name="Kamada T."/>
            <person name="Kilaru S."/>
            <person name="Kodira C."/>
            <person name="Kues U."/>
            <person name="Kupfer D."/>
            <person name="Kwan H.S."/>
            <person name="Lomsadze A."/>
            <person name="Li W."/>
            <person name="Lilly W.W."/>
            <person name="Ma L.J."/>
            <person name="Mackey A.J."/>
            <person name="Manning G."/>
            <person name="Martin F."/>
            <person name="Muraguchi H."/>
            <person name="Natvig D.O."/>
            <person name="Palmerini H."/>
            <person name="Ramesh M.A."/>
            <person name="Rehmeyer C.J."/>
            <person name="Roe B.A."/>
            <person name="Shenoy N."/>
            <person name="Stanke M."/>
            <person name="Ter-Hovhannisyan V."/>
            <person name="Tunlid A."/>
            <person name="Velagapudi R."/>
            <person name="Vision T.J."/>
            <person name="Zeng Q."/>
            <person name="Zolan M.E."/>
            <person name="Pukkila P.J."/>
        </authorList>
    </citation>
    <scope>NUCLEOTIDE SEQUENCE [LARGE SCALE GENOMIC DNA]</scope>
    <source>
        <strain evidence="3">Okayama-7 / 130 / ATCC MYA-4618 / FGSC 9003</strain>
    </source>
</reference>
<dbReference type="eggNOG" id="ENOG502REB1">
    <property type="taxonomic scope" value="Eukaryota"/>
</dbReference>
<protein>
    <submittedName>
        <fullName evidence="2">Uncharacterized protein</fullName>
    </submittedName>
</protein>
<proteinExistence type="predicted"/>
<evidence type="ECO:0000313" key="2">
    <source>
        <dbReference type="EMBL" id="EAU84442.2"/>
    </source>
</evidence>
<dbReference type="HOGENOM" id="CLU_044501_0_0_1"/>
<accession>A8NYU5</accession>
<feature type="region of interest" description="Disordered" evidence="1">
    <location>
        <begin position="211"/>
        <end position="251"/>
    </location>
</feature>
<dbReference type="VEuPathDB" id="FungiDB:CC1G_01438"/>
<organism evidence="2 3">
    <name type="scientific">Coprinopsis cinerea (strain Okayama-7 / 130 / ATCC MYA-4618 / FGSC 9003)</name>
    <name type="common">Inky cap fungus</name>
    <name type="synonym">Hormographiella aspergillata</name>
    <dbReference type="NCBI Taxonomy" id="240176"/>
    <lineage>
        <taxon>Eukaryota</taxon>
        <taxon>Fungi</taxon>
        <taxon>Dikarya</taxon>
        <taxon>Basidiomycota</taxon>
        <taxon>Agaricomycotina</taxon>
        <taxon>Agaricomycetes</taxon>
        <taxon>Agaricomycetidae</taxon>
        <taxon>Agaricales</taxon>
        <taxon>Agaricineae</taxon>
        <taxon>Psathyrellaceae</taxon>
        <taxon>Coprinopsis</taxon>
    </lineage>
</organism>
<dbReference type="Proteomes" id="UP000001861">
    <property type="component" value="Unassembled WGS sequence"/>
</dbReference>
<sequence length="401" mass="43338">MVTGAIRRAALEDPSSPLSYTDFVNELDTGDMLTTTLMDVLVKEVTDRRKRPAADRRFISEKTARSLRQLTAALNIYHHRPRSTFSRRRTAYGGVLVDTDEDEFENMLEDSNPAEGSHMSSSELFEAMSVYPLGRPVPGNPSAFVVDDGPAGSTPPSLRSPSIAPRTTGPWTVIPATSTASNTIRSHSAIRRNYRRNTDFNEFQRRHRSSIRASLAAQRASDAAETPESVTEPRPDGWTSRIGPPSGRRYFAQTNPLRRLEQMRRQASGVSEGTDGTSGEDETLAFINIDAPTAGPSTSATGWGTGWTTIEPPEVFVSPRAIMLRAPSSDNEGPSLRRGGVSAPETIQPPPAVVIAPETTSEGQPVPVETTPSVEGPPPLAPLGEPAAYPTPGSVENEHLT</sequence>
<evidence type="ECO:0000313" key="3">
    <source>
        <dbReference type="Proteomes" id="UP000001861"/>
    </source>
</evidence>
<dbReference type="OMA" id="TERTSPW"/>
<feature type="region of interest" description="Disordered" evidence="1">
    <location>
        <begin position="326"/>
        <end position="401"/>
    </location>
</feature>
<dbReference type="STRING" id="240176.A8NYU5"/>
<dbReference type="EMBL" id="AACS02000005">
    <property type="protein sequence ID" value="EAU84442.2"/>
    <property type="molecule type" value="Genomic_DNA"/>
</dbReference>
<dbReference type="KEGG" id="cci:CC1G_01438"/>
<keyword evidence="3" id="KW-1185">Reference proteome</keyword>
<dbReference type="AlphaFoldDB" id="A8NYU5"/>
<dbReference type="RefSeq" id="XP_001837526.2">
    <property type="nucleotide sequence ID" value="XM_001837474.2"/>
</dbReference>
<dbReference type="InParanoid" id="A8NYU5"/>
<comment type="caution">
    <text evidence="2">The sequence shown here is derived from an EMBL/GenBank/DDBJ whole genome shotgun (WGS) entry which is preliminary data.</text>
</comment>
<feature type="compositionally biased region" description="Low complexity" evidence="1">
    <location>
        <begin position="212"/>
        <end position="224"/>
    </location>
</feature>